<dbReference type="InterPro" id="IPR020556">
    <property type="entry name" value="Amidase_CS"/>
</dbReference>
<comment type="similarity">
    <text evidence="2">Belongs to the amidase family.</text>
</comment>
<feature type="binding site" evidence="6">
    <location>
        <position position="204"/>
    </location>
    <ligand>
        <name>substrate</name>
    </ligand>
</feature>
<feature type="active site" description="Charge relay system" evidence="5">
    <location>
        <position position="230"/>
    </location>
</feature>
<feature type="active site" description="Acyl-ester intermediate" evidence="5">
    <location>
        <position position="254"/>
    </location>
</feature>
<dbReference type="PANTHER" id="PTHR46072">
    <property type="entry name" value="AMIDASE-RELATED-RELATED"/>
    <property type="match status" value="1"/>
</dbReference>
<accession>A0A9W9PI02</accession>
<dbReference type="RefSeq" id="XP_058334610.1">
    <property type="nucleotide sequence ID" value="XM_058471469.1"/>
</dbReference>
<dbReference type="PANTHER" id="PTHR46072:SF11">
    <property type="entry name" value="AMIDASE-RELATED"/>
    <property type="match status" value="1"/>
</dbReference>
<evidence type="ECO:0000256" key="3">
    <source>
        <dbReference type="ARBA" id="ARBA00012922"/>
    </source>
</evidence>
<evidence type="ECO:0000256" key="6">
    <source>
        <dbReference type="PIRSR" id="PIRSR001221-2"/>
    </source>
</evidence>
<evidence type="ECO:0000256" key="1">
    <source>
        <dbReference type="ARBA" id="ARBA00001311"/>
    </source>
</evidence>
<feature type="domain" description="Amidase" evidence="8">
    <location>
        <begin position="97"/>
        <end position="442"/>
    </location>
</feature>
<keyword evidence="10" id="KW-1185">Reference proteome</keyword>
<dbReference type="OrthoDB" id="6428749at2759"/>
<feature type="binding site" evidence="6">
    <location>
        <position position="230"/>
    </location>
    <ligand>
        <name>substrate</name>
    </ligand>
</feature>
<dbReference type="EMBL" id="JAPQKS010000002">
    <property type="protein sequence ID" value="KAJ5247189.1"/>
    <property type="molecule type" value="Genomic_DNA"/>
</dbReference>
<reference evidence="9" key="2">
    <citation type="journal article" date="2023" name="IMA Fungus">
        <title>Comparative genomic study of the Penicillium genus elucidates a diverse pangenome and 15 lateral gene transfer events.</title>
        <authorList>
            <person name="Petersen C."/>
            <person name="Sorensen T."/>
            <person name="Nielsen M.R."/>
            <person name="Sondergaard T.E."/>
            <person name="Sorensen J.L."/>
            <person name="Fitzpatrick D.A."/>
            <person name="Frisvad J.C."/>
            <person name="Nielsen K.L."/>
        </authorList>
    </citation>
    <scope>NUCLEOTIDE SEQUENCE</scope>
    <source>
        <strain evidence="9">IBT 19713</strain>
    </source>
</reference>
<dbReference type="EC" id="3.5.1.4" evidence="3"/>
<dbReference type="GeneID" id="83198772"/>
<evidence type="ECO:0000256" key="7">
    <source>
        <dbReference type="SAM" id="MobiDB-lite"/>
    </source>
</evidence>
<reference evidence="9" key="1">
    <citation type="submission" date="2022-11" db="EMBL/GenBank/DDBJ databases">
        <authorList>
            <person name="Petersen C."/>
        </authorList>
    </citation>
    <scope>NUCLEOTIDE SEQUENCE</scope>
    <source>
        <strain evidence="9">IBT 19713</strain>
    </source>
</reference>
<dbReference type="Proteomes" id="UP001150941">
    <property type="component" value="Unassembled WGS sequence"/>
</dbReference>
<evidence type="ECO:0000256" key="5">
    <source>
        <dbReference type="PIRSR" id="PIRSR001221-1"/>
    </source>
</evidence>
<dbReference type="Pfam" id="PF01425">
    <property type="entry name" value="Amidase"/>
    <property type="match status" value="1"/>
</dbReference>
<feature type="region of interest" description="Disordered" evidence="7">
    <location>
        <begin position="1"/>
        <end position="21"/>
    </location>
</feature>
<evidence type="ECO:0000259" key="8">
    <source>
        <dbReference type="Pfam" id="PF01425"/>
    </source>
</evidence>
<dbReference type="Gene3D" id="3.90.1300.10">
    <property type="entry name" value="Amidase signature (AS) domain"/>
    <property type="match status" value="1"/>
</dbReference>
<keyword evidence="4" id="KW-0378">Hydrolase</keyword>
<evidence type="ECO:0000313" key="9">
    <source>
        <dbReference type="EMBL" id="KAJ5247189.1"/>
    </source>
</evidence>
<evidence type="ECO:0000313" key="10">
    <source>
        <dbReference type="Proteomes" id="UP001150941"/>
    </source>
</evidence>
<evidence type="ECO:0000256" key="2">
    <source>
        <dbReference type="ARBA" id="ARBA00009199"/>
    </source>
</evidence>
<comment type="catalytic activity">
    <reaction evidence="1">
        <text>a monocarboxylic acid amide + H2O = a monocarboxylate + NH4(+)</text>
        <dbReference type="Rhea" id="RHEA:12020"/>
        <dbReference type="ChEBI" id="CHEBI:15377"/>
        <dbReference type="ChEBI" id="CHEBI:28938"/>
        <dbReference type="ChEBI" id="CHEBI:35757"/>
        <dbReference type="ChEBI" id="CHEBI:83628"/>
        <dbReference type="EC" id="3.5.1.4"/>
    </reaction>
</comment>
<organism evidence="9 10">
    <name type="scientific">Penicillium chermesinum</name>
    <dbReference type="NCBI Taxonomy" id="63820"/>
    <lineage>
        <taxon>Eukaryota</taxon>
        <taxon>Fungi</taxon>
        <taxon>Dikarya</taxon>
        <taxon>Ascomycota</taxon>
        <taxon>Pezizomycotina</taxon>
        <taxon>Eurotiomycetes</taxon>
        <taxon>Eurotiomycetidae</taxon>
        <taxon>Eurotiales</taxon>
        <taxon>Aspergillaceae</taxon>
        <taxon>Penicillium</taxon>
    </lineage>
</organism>
<feature type="compositionally biased region" description="Basic and acidic residues" evidence="7">
    <location>
        <begin position="10"/>
        <end position="21"/>
    </location>
</feature>
<feature type="active site" description="Charge relay system" evidence="5">
    <location>
        <position position="153"/>
    </location>
</feature>
<comment type="caution">
    <text evidence="9">The sequence shown here is derived from an EMBL/GenBank/DDBJ whole genome shotgun (WGS) entry which is preliminary data.</text>
</comment>
<dbReference type="InterPro" id="IPR036928">
    <property type="entry name" value="AS_sf"/>
</dbReference>
<sequence>MGDVTNGSTSDRKSAVPEGTKDLPLYERIALEKRANRERSIPEEWRLPKGHVPEDQLNVTDVPMHCGILTEKECEITELAAAELVERIQSRELSSYEVTLAFCKRAAIAQQLVNCLSEIFFEKALQTAAALDAEYAVSGIAAGPLHGLPVSLKDCFQVEGTDASIGFTAFSNEPALEHEESEITKIMRQNGAVLFCKTNVPLGLMAGETYNAIYGYTSNPYNRSLSSGGSSGGESALLALKGAPLGVGTDVGGSIRIPASFCGLYSLKPSFGRFPTFGLRDGLNGQEAVRNTVGPMARSVRDIQLWSKTVIKSEPWMTSDPDCLPIPWRELRIPDKLCFGIWLDDGIVKPLPPVTRAVLKTKAALEAAGHSVIEFQVDDPLYLDTLKFDLYRSATAEALDKNLAKTPEPWPRGCEMLQAMVQGNTKASTVYYLWNAQAKRTEYSFTYDNYTSLWNVLDYCATTVPVSYVSLHEDATPSYESRNDSERCVWKNYSPGTFAEAPVAVQLVGRRLNEEYLLGVTQKCDEALKMSMSYRGY</sequence>
<dbReference type="SUPFAM" id="SSF75304">
    <property type="entry name" value="Amidase signature (AS) enzymes"/>
    <property type="match status" value="1"/>
</dbReference>
<dbReference type="PROSITE" id="PS00571">
    <property type="entry name" value="AMIDASES"/>
    <property type="match status" value="1"/>
</dbReference>
<dbReference type="GO" id="GO:0004040">
    <property type="term" value="F:amidase activity"/>
    <property type="evidence" value="ECO:0007669"/>
    <property type="project" value="UniProtKB-EC"/>
</dbReference>
<dbReference type="PIRSF" id="PIRSF001221">
    <property type="entry name" value="Amidase_fungi"/>
    <property type="match status" value="1"/>
</dbReference>
<dbReference type="InterPro" id="IPR023631">
    <property type="entry name" value="Amidase_dom"/>
</dbReference>
<feature type="binding site" evidence="6">
    <location>
        <begin position="251"/>
        <end position="254"/>
    </location>
    <ligand>
        <name>substrate</name>
    </ligand>
</feature>
<evidence type="ECO:0000256" key="4">
    <source>
        <dbReference type="ARBA" id="ARBA00022801"/>
    </source>
</evidence>
<name>A0A9W9PI02_9EURO</name>
<proteinExistence type="inferred from homology"/>
<protein>
    <recommendedName>
        <fullName evidence="3">amidase</fullName>
        <ecNumber evidence="3">3.5.1.4</ecNumber>
    </recommendedName>
</protein>
<gene>
    <name evidence="9" type="ORF">N7468_002172</name>
</gene>
<dbReference type="AlphaFoldDB" id="A0A9W9PI02"/>